<dbReference type="InterPro" id="IPR036397">
    <property type="entry name" value="RNaseH_sf"/>
</dbReference>
<dbReference type="InterPro" id="IPR012337">
    <property type="entry name" value="RNaseH-like_sf"/>
</dbReference>
<dbReference type="InterPro" id="IPR050900">
    <property type="entry name" value="Transposase_IS3/IS150/IS904"/>
</dbReference>
<dbReference type="RefSeq" id="WP_158381880.1">
    <property type="nucleotide sequence ID" value="NZ_VMTX01000014.1"/>
</dbReference>
<dbReference type="PANTHER" id="PTHR46889">
    <property type="entry name" value="TRANSPOSASE INSF FOR INSERTION SEQUENCE IS3B-RELATED"/>
    <property type="match status" value="1"/>
</dbReference>
<comment type="caution">
    <text evidence="2">The sequence shown here is derived from an EMBL/GenBank/DDBJ whole genome shotgun (WGS) entry which is preliminary data.</text>
</comment>
<gene>
    <name evidence="2" type="ORF">FQN05_10085</name>
</gene>
<dbReference type="PANTHER" id="PTHR46889:SF4">
    <property type="entry name" value="TRANSPOSASE INSO FOR INSERTION SEQUENCE ELEMENT IS911B-RELATED"/>
    <property type="match status" value="1"/>
</dbReference>
<dbReference type="EMBL" id="VMTX01000014">
    <property type="protein sequence ID" value="TVU82051.1"/>
    <property type="molecule type" value="Genomic_DNA"/>
</dbReference>
<evidence type="ECO:0000259" key="1">
    <source>
        <dbReference type="Pfam" id="PF13683"/>
    </source>
</evidence>
<proteinExistence type="predicted"/>
<evidence type="ECO:0000313" key="2">
    <source>
        <dbReference type="EMBL" id="TVU82051.1"/>
    </source>
</evidence>
<accession>A0A558IKX0</accession>
<dbReference type="SUPFAM" id="SSF53098">
    <property type="entry name" value="Ribonuclease H-like"/>
    <property type="match status" value="1"/>
</dbReference>
<dbReference type="InterPro" id="IPR001584">
    <property type="entry name" value="Integrase_cat-core"/>
</dbReference>
<dbReference type="Gene3D" id="3.30.420.10">
    <property type="entry name" value="Ribonuclease H-like superfamily/Ribonuclease H"/>
    <property type="match status" value="1"/>
</dbReference>
<sequence>MVYNERLAQHGIAASTGTAGDSYDNALAENVNGSYKNELIHTRRWDGVVEVEIATFEWVSWWNEDRLHQSLGYRTPVVVETEFWKQNPPQELIEIKANA</sequence>
<reference evidence="2 3" key="1">
    <citation type="submission" date="2019-07" db="EMBL/GenBank/DDBJ databases">
        <title>Draft genome of C. aurimucosum strain 15-4290.</title>
        <authorList>
            <person name="Pacheco L.G.C."/>
            <person name="Aguiar E.R.G.R."/>
            <person name="Navas J."/>
            <person name="Santos C.S."/>
            <person name="Rocha D.J.P.G."/>
        </authorList>
    </citation>
    <scope>NUCLEOTIDE SEQUENCE [LARGE SCALE GENOMIC DNA]</scope>
    <source>
        <strain evidence="2 3">15-4290</strain>
    </source>
</reference>
<dbReference type="Proteomes" id="UP000320648">
    <property type="component" value="Unassembled WGS sequence"/>
</dbReference>
<dbReference type="AlphaFoldDB" id="A0A558IKX0"/>
<dbReference type="Pfam" id="PF13683">
    <property type="entry name" value="rve_3"/>
    <property type="match status" value="1"/>
</dbReference>
<feature type="domain" description="Integrase catalytic" evidence="1">
    <location>
        <begin position="11"/>
        <end position="76"/>
    </location>
</feature>
<evidence type="ECO:0000313" key="3">
    <source>
        <dbReference type="Proteomes" id="UP000320648"/>
    </source>
</evidence>
<name>A0A558IKX0_9CORY</name>
<protein>
    <submittedName>
        <fullName evidence="2">Transposase</fullName>
    </submittedName>
</protein>
<dbReference type="GO" id="GO:0015074">
    <property type="term" value="P:DNA integration"/>
    <property type="evidence" value="ECO:0007669"/>
    <property type="project" value="InterPro"/>
</dbReference>
<dbReference type="GO" id="GO:0003676">
    <property type="term" value="F:nucleic acid binding"/>
    <property type="evidence" value="ECO:0007669"/>
    <property type="project" value="InterPro"/>
</dbReference>
<organism evidence="2 3">
    <name type="scientific">Corynebacterium aurimucosum</name>
    <dbReference type="NCBI Taxonomy" id="169292"/>
    <lineage>
        <taxon>Bacteria</taxon>
        <taxon>Bacillati</taxon>
        <taxon>Actinomycetota</taxon>
        <taxon>Actinomycetes</taxon>
        <taxon>Mycobacteriales</taxon>
        <taxon>Corynebacteriaceae</taxon>
        <taxon>Corynebacterium</taxon>
    </lineage>
</organism>